<accession>A0AAV4MJN6</accession>
<sequence length="84" mass="9450">MLQQFSCRSLANLQIRVHIGKSFLNCNDLWCLSAKMISKAERYWKLSDLTPTTLWTTLGKFVSAPAENFVHPSAAADAIIKGFF</sequence>
<keyword evidence="2" id="KW-1185">Reference proteome</keyword>
<dbReference type="EMBL" id="BPLR01019816">
    <property type="protein sequence ID" value="GIX72045.1"/>
    <property type="molecule type" value="Genomic_DNA"/>
</dbReference>
<protein>
    <submittedName>
        <fullName evidence="1">Uncharacterized protein</fullName>
    </submittedName>
</protein>
<organism evidence="1 2">
    <name type="scientific">Caerostris extrusa</name>
    <name type="common">Bark spider</name>
    <name type="synonym">Caerostris bankana</name>
    <dbReference type="NCBI Taxonomy" id="172846"/>
    <lineage>
        <taxon>Eukaryota</taxon>
        <taxon>Metazoa</taxon>
        <taxon>Ecdysozoa</taxon>
        <taxon>Arthropoda</taxon>
        <taxon>Chelicerata</taxon>
        <taxon>Arachnida</taxon>
        <taxon>Araneae</taxon>
        <taxon>Araneomorphae</taxon>
        <taxon>Entelegynae</taxon>
        <taxon>Araneoidea</taxon>
        <taxon>Araneidae</taxon>
        <taxon>Caerostris</taxon>
    </lineage>
</organism>
<gene>
    <name evidence="1" type="ORF">CEXT_434491</name>
</gene>
<evidence type="ECO:0000313" key="2">
    <source>
        <dbReference type="Proteomes" id="UP001054945"/>
    </source>
</evidence>
<proteinExistence type="predicted"/>
<name>A0AAV4MJN6_CAEEX</name>
<evidence type="ECO:0000313" key="1">
    <source>
        <dbReference type="EMBL" id="GIX72045.1"/>
    </source>
</evidence>
<dbReference type="Proteomes" id="UP001054945">
    <property type="component" value="Unassembled WGS sequence"/>
</dbReference>
<comment type="caution">
    <text evidence="1">The sequence shown here is derived from an EMBL/GenBank/DDBJ whole genome shotgun (WGS) entry which is preliminary data.</text>
</comment>
<reference evidence="1 2" key="1">
    <citation type="submission" date="2021-06" db="EMBL/GenBank/DDBJ databases">
        <title>Caerostris extrusa draft genome.</title>
        <authorList>
            <person name="Kono N."/>
            <person name="Arakawa K."/>
        </authorList>
    </citation>
    <scope>NUCLEOTIDE SEQUENCE [LARGE SCALE GENOMIC DNA]</scope>
</reference>
<dbReference type="AlphaFoldDB" id="A0AAV4MJN6"/>